<accession>M0H2I7</accession>
<dbReference type="Pfam" id="PF24370">
    <property type="entry name" value="DUF7526"/>
    <property type="match status" value="1"/>
</dbReference>
<gene>
    <name evidence="2" type="ORF">C454_16821</name>
</gene>
<keyword evidence="3" id="KW-1185">Reference proteome</keyword>
<dbReference type="PATRIC" id="fig|1227459.3.peg.3326"/>
<protein>
    <submittedName>
        <fullName evidence="2">Uncharacterized protein</fullName>
    </submittedName>
</protein>
<dbReference type="EMBL" id="AOLJ01000024">
    <property type="protein sequence ID" value="ELZ77314.1"/>
    <property type="molecule type" value="Genomic_DNA"/>
</dbReference>
<dbReference type="AlphaFoldDB" id="M0H2I7"/>
<feature type="region of interest" description="Disordered" evidence="1">
    <location>
        <begin position="1"/>
        <end position="21"/>
    </location>
</feature>
<dbReference type="InterPro" id="IPR055948">
    <property type="entry name" value="DUF7526"/>
</dbReference>
<name>M0H2I7_HALGM</name>
<sequence>MTTASLRATAPSVADTGRVSERTLLSAGGRGDTMTETIRGDVLHAIPPDELDEEDLSPELRALADSRHVLVIRKGGHPSILDLVWAFVRRDPIEAVTVVTDRPAEEDEEVTLTVEETEMPGVYVTAAARGEEESADDG</sequence>
<organism evidence="2 3">
    <name type="scientific">Haloferax gibbonsii (strain ATCC 33959 / DSM 4427 / JCM 8863 / NBRC 102184 / NCIMB 2188 / Ma 2.38)</name>
    <dbReference type="NCBI Taxonomy" id="1227459"/>
    <lineage>
        <taxon>Archaea</taxon>
        <taxon>Methanobacteriati</taxon>
        <taxon>Methanobacteriota</taxon>
        <taxon>Stenosarchaea group</taxon>
        <taxon>Halobacteria</taxon>
        <taxon>Halobacteriales</taxon>
        <taxon>Haloferacaceae</taxon>
        <taxon>Haloferax</taxon>
    </lineage>
</organism>
<evidence type="ECO:0000313" key="3">
    <source>
        <dbReference type="Proteomes" id="UP000011571"/>
    </source>
</evidence>
<proteinExistence type="predicted"/>
<comment type="caution">
    <text evidence="2">The sequence shown here is derived from an EMBL/GenBank/DDBJ whole genome shotgun (WGS) entry which is preliminary data.</text>
</comment>
<dbReference type="Proteomes" id="UP000011571">
    <property type="component" value="Unassembled WGS sequence"/>
</dbReference>
<evidence type="ECO:0000256" key="1">
    <source>
        <dbReference type="SAM" id="MobiDB-lite"/>
    </source>
</evidence>
<evidence type="ECO:0000313" key="2">
    <source>
        <dbReference type="EMBL" id="ELZ77314.1"/>
    </source>
</evidence>
<reference evidence="2 3" key="1">
    <citation type="journal article" date="2014" name="PLoS Genet.">
        <title>Phylogenetically driven sequencing of extremely halophilic archaea reveals strategies for static and dynamic osmo-response.</title>
        <authorList>
            <person name="Becker E.A."/>
            <person name="Seitzer P.M."/>
            <person name="Tritt A."/>
            <person name="Larsen D."/>
            <person name="Krusor M."/>
            <person name="Yao A.I."/>
            <person name="Wu D."/>
            <person name="Madern D."/>
            <person name="Eisen J.A."/>
            <person name="Darling A.E."/>
            <person name="Facciotti M.T."/>
        </authorList>
    </citation>
    <scope>NUCLEOTIDE SEQUENCE [LARGE SCALE GENOMIC DNA]</scope>
    <source>
        <strain evidence="3">ATCC 33959 / DSM 4427 / JCM 8863 / NBRC 102184 / NCIMB 2188 / Ma 2.38</strain>
    </source>
</reference>